<evidence type="ECO:0000259" key="2">
    <source>
        <dbReference type="Pfam" id="PF03108"/>
    </source>
</evidence>
<dbReference type="EMBL" id="PJQY01003974">
    <property type="protein sequence ID" value="PQM33050.1"/>
    <property type="molecule type" value="Genomic_DNA"/>
</dbReference>
<evidence type="ECO:0000313" key="5">
    <source>
        <dbReference type="Proteomes" id="UP000250321"/>
    </source>
</evidence>
<dbReference type="InterPro" id="IPR004332">
    <property type="entry name" value="Transposase_MuDR"/>
</dbReference>
<feature type="region of interest" description="Disordered" evidence="1">
    <location>
        <begin position="143"/>
        <end position="186"/>
    </location>
</feature>
<dbReference type="AlphaFoldDB" id="A0A314U740"/>
<proteinExistence type="predicted"/>
<dbReference type="InterPro" id="IPR018289">
    <property type="entry name" value="MULE_transposase_dom"/>
</dbReference>
<dbReference type="Pfam" id="PF03108">
    <property type="entry name" value="DBD_Tnp_Mut"/>
    <property type="match status" value="1"/>
</dbReference>
<dbReference type="PANTHER" id="PTHR31973">
    <property type="entry name" value="POLYPROTEIN, PUTATIVE-RELATED"/>
    <property type="match status" value="1"/>
</dbReference>
<feature type="domain" description="Transposase MuDR plant" evidence="2">
    <location>
        <begin position="275"/>
        <end position="341"/>
    </location>
</feature>
<protein>
    <recommendedName>
        <fullName evidence="6">MULE transposase domain-containing protein</fullName>
    </recommendedName>
</protein>
<sequence>MVSREKGCSQPEYDDKGVVTFEVHHGDWCLLDYINLLEIYAYAKKLGHHDQVVVTGIQNGKKVGLEGRGPIARNLTAEFEQSGYEGMYEEDEEDGIVVDEEDEGDEGTVPEAIHVEEEGDEGTILEGTNVADDRHEGAVPLGSYVVEEGDEGIVPEEGENDKRAENESEDSEDPEFYDSAYEQSEDEQCLLEKDDKAFDNYVDHNALDIDPAADEGEKSDHMVVIDVNSLDSSSCDEVDLPMRKRKRKLPEFEDFRPETDLNNPMLETDLNNPIFKLGLRFPSVYVFRKAVRNYSVFNIRKIKFSKNDKNKVRAVCDGIKNVKCPWFVYASAVNGRSMVQIKSYEDEHTCGTVEHNVHANSSWLAERYERVNEDLCVIASRSQIYRARQKATTELKWTNVGTPVKIKSNLEATKKGFIDALRLVVGLDTCHIKGQQPGQLLSTVGVDPNNSMYTIAYVVAEAENYETWTWFLELLTDDLGIENSNGYVFITDRQKRLIDAVGDMLPNSEHRHCLKHLHSNFILADHRGLVLKQHMEAAARSTTIPWFQAKMKKLQDLSRPAFEFKA</sequence>
<dbReference type="STRING" id="2094558.A0A314U740"/>
<keyword evidence="5" id="KW-1185">Reference proteome</keyword>
<evidence type="ECO:0000259" key="3">
    <source>
        <dbReference type="Pfam" id="PF10551"/>
    </source>
</evidence>
<name>A0A314U740_PRUYE</name>
<comment type="caution">
    <text evidence="4">The sequence shown here is derived from an EMBL/GenBank/DDBJ whole genome shotgun (WGS) entry which is preliminary data.</text>
</comment>
<accession>A0A314U740</accession>
<feature type="compositionally biased region" description="Acidic residues" evidence="1">
    <location>
        <begin position="167"/>
        <end position="176"/>
    </location>
</feature>
<evidence type="ECO:0000313" key="4">
    <source>
        <dbReference type="EMBL" id="PQM33050.1"/>
    </source>
</evidence>
<evidence type="ECO:0000256" key="1">
    <source>
        <dbReference type="SAM" id="MobiDB-lite"/>
    </source>
</evidence>
<dbReference type="OrthoDB" id="1165628at2759"/>
<organism evidence="4 5">
    <name type="scientific">Prunus yedoensis var. nudiflora</name>
    <dbReference type="NCBI Taxonomy" id="2094558"/>
    <lineage>
        <taxon>Eukaryota</taxon>
        <taxon>Viridiplantae</taxon>
        <taxon>Streptophyta</taxon>
        <taxon>Embryophyta</taxon>
        <taxon>Tracheophyta</taxon>
        <taxon>Spermatophyta</taxon>
        <taxon>Magnoliopsida</taxon>
        <taxon>eudicotyledons</taxon>
        <taxon>Gunneridae</taxon>
        <taxon>Pentapetalae</taxon>
        <taxon>rosids</taxon>
        <taxon>fabids</taxon>
        <taxon>Rosales</taxon>
        <taxon>Rosaceae</taxon>
        <taxon>Amygdaloideae</taxon>
        <taxon>Amygdaleae</taxon>
        <taxon>Prunus</taxon>
    </lineage>
</organism>
<feature type="domain" description="MULE transposase" evidence="3">
    <location>
        <begin position="424"/>
        <end position="520"/>
    </location>
</feature>
<dbReference type="PANTHER" id="PTHR31973:SF187">
    <property type="entry name" value="MUTATOR TRANSPOSASE MUDRA PROTEIN"/>
    <property type="match status" value="1"/>
</dbReference>
<dbReference type="Proteomes" id="UP000250321">
    <property type="component" value="Unassembled WGS sequence"/>
</dbReference>
<feature type="compositionally biased region" description="Acidic residues" evidence="1">
    <location>
        <begin position="147"/>
        <end position="159"/>
    </location>
</feature>
<gene>
    <name evidence="4" type="ORF">Pyn_41137</name>
</gene>
<dbReference type="Pfam" id="PF10551">
    <property type="entry name" value="MULE"/>
    <property type="match status" value="1"/>
</dbReference>
<evidence type="ECO:0008006" key="6">
    <source>
        <dbReference type="Google" id="ProtNLM"/>
    </source>
</evidence>
<reference evidence="4 5" key="1">
    <citation type="submission" date="2018-02" db="EMBL/GenBank/DDBJ databases">
        <title>Draft genome of wild Prunus yedoensis var. nudiflora.</title>
        <authorList>
            <person name="Baek S."/>
            <person name="Kim J.-H."/>
            <person name="Choi K."/>
            <person name="Kim G.-B."/>
            <person name="Cho A."/>
            <person name="Jang H."/>
            <person name="Shin C.-H."/>
            <person name="Yu H.-J."/>
            <person name="Mun J.-H."/>
        </authorList>
    </citation>
    <scope>NUCLEOTIDE SEQUENCE [LARGE SCALE GENOMIC DNA]</scope>
    <source>
        <strain evidence="5">cv. Jeju island</strain>
        <tissue evidence="4">Leaf</tissue>
    </source>
</reference>